<name>A0A5J9VX74_9POAL</name>
<organism evidence="5 6">
    <name type="scientific">Eragrostis curvula</name>
    <name type="common">weeping love grass</name>
    <dbReference type="NCBI Taxonomy" id="38414"/>
    <lineage>
        <taxon>Eukaryota</taxon>
        <taxon>Viridiplantae</taxon>
        <taxon>Streptophyta</taxon>
        <taxon>Embryophyta</taxon>
        <taxon>Tracheophyta</taxon>
        <taxon>Spermatophyta</taxon>
        <taxon>Magnoliopsida</taxon>
        <taxon>Liliopsida</taxon>
        <taxon>Poales</taxon>
        <taxon>Poaceae</taxon>
        <taxon>PACMAD clade</taxon>
        <taxon>Chloridoideae</taxon>
        <taxon>Eragrostideae</taxon>
        <taxon>Eragrostidinae</taxon>
        <taxon>Eragrostis</taxon>
    </lineage>
</organism>
<dbReference type="EMBL" id="RWGY01000007">
    <property type="protein sequence ID" value="TVU40246.1"/>
    <property type="molecule type" value="Genomic_DNA"/>
</dbReference>
<dbReference type="Gene3D" id="3.30.420.10">
    <property type="entry name" value="Ribonuclease H-like superfamily/Ribonuclease H"/>
    <property type="match status" value="2"/>
</dbReference>
<dbReference type="Pfam" id="PF01612">
    <property type="entry name" value="DNA_pol_A_exo1"/>
    <property type="match status" value="2"/>
</dbReference>
<dbReference type="Proteomes" id="UP000324897">
    <property type="component" value="Chromosome 4"/>
</dbReference>
<dbReference type="GO" id="GO:0008408">
    <property type="term" value="F:3'-5' exonuclease activity"/>
    <property type="evidence" value="ECO:0007669"/>
    <property type="project" value="InterPro"/>
</dbReference>
<dbReference type="InterPro" id="IPR036397">
    <property type="entry name" value="RNaseH_sf"/>
</dbReference>
<dbReference type="PANTHER" id="PTHR13620:SF59">
    <property type="entry name" value="POLYNUCLEOTIDYL TRANSFERASE, RIBONUCLEASE H-LIKE SUPERFAMILY PROTEIN"/>
    <property type="match status" value="1"/>
</dbReference>
<keyword evidence="1" id="KW-0540">Nuclease</keyword>
<gene>
    <name evidence="5" type="ORF">EJB05_13699</name>
</gene>
<dbReference type="GO" id="GO:0005634">
    <property type="term" value="C:nucleus"/>
    <property type="evidence" value="ECO:0007669"/>
    <property type="project" value="TreeGrafter"/>
</dbReference>
<feature type="non-terminal residue" evidence="5">
    <location>
        <position position="1"/>
    </location>
</feature>
<evidence type="ECO:0000259" key="4">
    <source>
        <dbReference type="Pfam" id="PF01612"/>
    </source>
</evidence>
<dbReference type="InterPro" id="IPR051132">
    <property type="entry name" value="3-5_Exonuclease_domain"/>
</dbReference>
<dbReference type="InterPro" id="IPR012337">
    <property type="entry name" value="RNaseH-like_sf"/>
</dbReference>
<comment type="caution">
    <text evidence="5">The sequence shown here is derived from an EMBL/GenBank/DDBJ whole genome shotgun (WGS) entry which is preliminary data.</text>
</comment>
<dbReference type="GO" id="GO:0006139">
    <property type="term" value="P:nucleobase-containing compound metabolic process"/>
    <property type="evidence" value="ECO:0007669"/>
    <property type="project" value="InterPro"/>
</dbReference>
<feature type="domain" description="3'-5' exonuclease" evidence="4">
    <location>
        <begin position="52"/>
        <end position="174"/>
    </location>
</feature>
<proteinExistence type="predicted"/>
<keyword evidence="2" id="KW-0378">Hydrolase</keyword>
<evidence type="ECO:0000256" key="2">
    <source>
        <dbReference type="ARBA" id="ARBA00022801"/>
    </source>
</evidence>
<sequence length="489" mass="53789">MSAVLVRNPNDHFISLWIFFEDAPVSKQRRLVAGLGVQWTPTFRTLDGKTPVPATLQLCVGDRCLVFHLAQAYAIPEALRRFLADQRITFLGSGSAYDCRTLWDHFGLSVGCGRELRAMLGVGNASMEAMADRFLGYPGVSKSWNVAVSAWDAPRLSMDQVEYAAVDAYLAFRLGVHLCLYTDGPEYLGHSEAVLDDGEEVLGEDDWYEQDYGYGCDMDDDVEEVLGEDDWYDEDYGYGCDMDDDRDEVRGEDDWYEQDYGYGCDMDVDGEEVLGEDDWGPIAGVPVQTTVTSRPGTARQWVRATSWRLRSGAGLTVGMGVQWAPSSRAAGAAAPPRAATLQLCAENRCLVFQLAQAGAVPDALRRFMTDRRVTFAGYDVGSDCRKLRAGHGLDVASTMELRGASGKDVAASVEEMAARLLGLQGVEKTEKIGASKWDVAKLSKKQVRYACTDAYVSWRLGVHLRGGGGKKSSREESDEMAVANQQEEN</sequence>
<dbReference type="Gramene" id="TVU40246">
    <property type="protein sequence ID" value="TVU40246"/>
    <property type="gene ID" value="EJB05_13699"/>
</dbReference>
<protein>
    <recommendedName>
        <fullName evidence="4">3'-5' exonuclease domain-containing protein</fullName>
    </recommendedName>
</protein>
<dbReference type="SUPFAM" id="SSF53098">
    <property type="entry name" value="Ribonuclease H-like"/>
    <property type="match status" value="2"/>
</dbReference>
<dbReference type="OrthoDB" id="10261556at2759"/>
<reference evidence="5 6" key="1">
    <citation type="journal article" date="2019" name="Sci. Rep.">
        <title>A high-quality genome of Eragrostis curvula grass provides insights into Poaceae evolution and supports new strategies to enhance forage quality.</title>
        <authorList>
            <person name="Carballo J."/>
            <person name="Santos B.A.C.M."/>
            <person name="Zappacosta D."/>
            <person name="Garbus I."/>
            <person name="Selva J.P."/>
            <person name="Gallo C.A."/>
            <person name="Diaz A."/>
            <person name="Albertini E."/>
            <person name="Caccamo M."/>
            <person name="Echenique V."/>
        </authorList>
    </citation>
    <scope>NUCLEOTIDE SEQUENCE [LARGE SCALE GENOMIC DNA]</scope>
    <source>
        <strain evidence="6">cv. Victoria</strain>
        <tissue evidence="5">Leaf</tissue>
    </source>
</reference>
<evidence type="ECO:0000313" key="5">
    <source>
        <dbReference type="EMBL" id="TVU40246.1"/>
    </source>
</evidence>
<dbReference type="GO" id="GO:0005737">
    <property type="term" value="C:cytoplasm"/>
    <property type="evidence" value="ECO:0007669"/>
    <property type="project" value="TreeGrafter"/>
</dbReference>
<evidence type="ECO:0000256" key="3">
    <source>
        <dbReference type="SAM" id="MobiDB-lite"/>
    </source>
</evidence>
<accession>A0A5J9VX74</accession>
<evidence type="ECO:0000313" key="6">
    <source>
        <dbReference type="Proteomes" id="UP000324897"/>
    </source>
</evidence>
<feature type="region of interest" description="Disordered" evidence="3">
    <location>
        <begin position="464"/>
        <end position="489"/>
    </location>
</feature>
<dbReference type="PANTHER" id="PTHR13620">
    <property type="entry name" value="3-5 EXONUCLEASE"/>
    <property type="match status" value="1"/>
</dbReference>
<dbReference type="InterPro" id="IPR002562">
    <property type="entry name" value="3'-5'_exonuclease_dom"/>
</dbReference>
<dbReference type="CDD" id="cd06141">
    <property type="entry name" value="WRN_exo"/>
    <property type="match status" value="2"/>
</dbReference>
<dbReference type="AlphaFoldDB" id="A0A5J9VX74"/>
<keyword evidence="6" id="KW-1185">Reference proteome</keyword>
<feature type="domain" description="3'-5' exonuclease" evidence="4">
    <location>
        <begin position="336"/>
        <end position="461"/>
    </location>
</feature>
<dbReference type="GO" id="GO:0003676">
    <property type="term" value="F:nucleic acid binding"/>
    <property type="evidence" value="ECO:0007669"/>
    <property type="project" value="InterPro"/>
</dbReference>
<evidence type="ECO:0000256" key="1">
    <source>
        <dbReference type="ARBA" id="ARBA00022722"/>
    </source>
</evidence>